<dbReference type="Proteomes" id="UP000699462">
    <property type="component" value="Unassembled WGS sequence"/>
</dbReference>
<dbReference type="GO" id="GO:0005737">
    <property type="term" value="C:cytoplasm"/>
    <property type="evidence" value="ECO:0007669"/>
    <property type="project" value="UniProtKB-SubCell"/>
</dbReference>
<keyword evidence="2" id="KW-0963">Cytoplasm</keyword>
<dbReference type="EMBL" id="JTDF01021322">
    <property type="protein sequence ID" value="KAF8561988.1"/>
    <property type="molecule type" value="Genomic_DNA"/>
</dbReference>
<keyword evidence="7" id="KW-1185">Reference proteome</keyword>
<proteinExistence type="predicted"/>
<comment type="subcellular location">
    <subcellularLocation>
        <location evidence="1">Cytoplasm</location>
    </subcellularLocation>
</comment>
<dbReference type="SUPFAM" id="SSF52058">
    <property type="entry name" value="L domain-like"/>
    <property type="match status" value="1"/>
</dbReference>
<feature type="region of interest" description="Disordered" evidence="5">
    <location>
        <begin position="298"/>
        <end position="355"/>
    </location>
</feature>
<dbReference type="AlphaFoldDB" id="A0A8T0D5G0"/>
<name>A0A8T0D5G0_9TREM</name>
<accession>A0A8T0D5G0</accession>
<evidence type="ECO:0000256" key="5">
    <source>
        <dbReference type="SAM" id="MobiDB-lite"/>
    </source>
</evidence>
<dbReference type="PANTHER" id="PTHR22710">
    <property type="entry name" value="X-RAY RADIATION RESISTANCE ASSOCIATED PROTEIN 1 XRRA1"/>
    <property type="match status" value="1"/>
</dbReference>
<dbReference type="InterPro" id="IPR032675">
    <property type="entry name" value="LRR_dom_sf"/>
</dbReference>
<sequence length="509" mass="57173">MAPRVRIVDEFLGQSDVPRVFHLRNRARGIPYRALKPSLSKTTKNLRKSNMRTYPTNGNKHSFPATQFKYVHPAENKSSARSNSDLCKSSSTVSLTNLYSASKSPFLVPPFPALQYLDLSYNQISYEEHLLPVAVWPQLKEVVLHNNPVITRHSGMPRLLDRLLVRRLTINLRWSPDATSWFDLDGSHLISAPENTNRANGIQLKKESKPQLALPAPLTKTLGKMSCKQVLNATQSRIRQQGKYQKPIARVPLVVPSRLTRKQLDIGPKFVRCDPDKLLVELRAEAETTSLVSSNLSITKPYSSTDRSSIEHSTETVNSSSDLPASPQALKPLPPLNGRRTSFSPCVAQSDGDTEIEQSDNRNFFTTQLADLTMDRSSPLGLYDTNKEPEEDIETDLENEQSPCQGPILPKLPWIVDEGHLPESMQACLRELRFWCQHRPTVHPVVPLSLCSGEEQNLALMKPMTADLAVVSDLSLVHHEEENRKSLTTKQEPLHSGIRQIHLSKVSLF</sequence>
<evidence type="ECO:0008006" key="8">
    <source>
        <dbReference type="Google" id="ProtNLM"/>
    </source>
</evidence>
<evidence type="ECO:0000256" key="4">
    <source>
        <dbReference type="ARBA" id="ARBA00022737"/>
    </source>
</evidence>
<reference evidence="6 7" key="1">
    <citation type="submission" date="2019-07" db="EMBL/GenBank/DDBJ databases">
        <title>Annotation for the trematode Paragonimus westermani.</title>
        <authorList>
            <person name="Choi Y.-J."/>
        </authorList>
    </citation>
    <scope>NUCLEOTIDE SEQUENCE [LARGE SCALE GENOMIC DNA]</scope>
    <source>
        <strain evidence="6">180907_Pwestermani</strain>
    </source>
</reference>
<dbReference type="PANTHER" id="PTHR22710:SF2">
    <property type="entry name" value="X-RAY RADIATION RESISTANCE-ASSOCIATED PROTEIN 1"/>
    <property type="match status" value="1"/>
</dbReference>
<dbReference type="OrthoDB" id="1687175at2759"/>
<evidence type="ECO:0000313" key="6">
    <source>
        <dbReference type="EMBL" id="KAF8561988.1"/>
    </source>
</evidence>
<keyword evidence="4" id="KW-0677">Repeat</keyword>
<evidence type="ECO:0000256" key="1">
    <source>
        <dbReference type="ARBA" id="ARBA00004496"/>
    </source>
</evidence>
<evidence type="ECO:0000256" key="2">
    <source>
        <dbReference type="ARBA" id="ARBA00022490"/>
    </source>
</evidence>
<comment type="caution">
    <text evidence="6">The sequence shown here is derived from an EMBL/GenBank/DDBJ whole genome shotgun (WGS) entry which is preliminary data.</text>
</comment>
<keyword evidence="3" id="KW-0433">Leucine-rich repeat</keyword>
<dbReference type="GO" id="GO:0005634">
    <property type="term" value="C:nucleus"/>
    <property type="evidence" value="ECO:0007669"/>
    <property type="project" value="TreeGrafter"/>
</dbReference>
<organism evidence="6 7">
    <name type="scientific">Paragonimus westermani</name>
    <dbReference type="NCBI Taxonomy" id="34504"/>
    <lineage>
        <taxon>Eukaryota</taxon>
        <taxon>Metazoa</taxon>
        <taxon>Spiralia</taxon>
        <taxon>Lophotrochozoa</taxon>
        <taxon>Platyhelminthes</taxon>
        <taxon>Trematoda</taxon>
        <taxon>Digenea</taxon>
        <taxon>Plagiorchiida</taxon>
        <taxon>Troglotremata</taxon>
        <taxon>Troglotrematidae</taxon>
        <taxon>Paragonimus</taxon>
    </lineage>
</organism>
<evidence type="ECO:0000256" key="3">
    <source>
        <dbReference type="ARBA" id="ARBA00022614"/>
    </source>
</evidence>
<protein>
    <recommendedName>
        <fullName evidence="8">X-ray radiation resistance-associated protein 1</fullName>
    </recommendedName>
</protein>
<feature type="compositionally biased region" description="Polar residues" evidence="5">
    <location>
        <begin position="298"/>
        <end position="307"/>
    </location>
</feature>
<gene>
    <name evidence="6" type="ORF">P879_06539</name>
</gene>
<evidence type="ECO:0000313" key="7">
    <source>
        <dbReference type="Proteomes" id="UP000699462"/>
    </source>
</evidence>
<dbReference type="Gene3D" id="3.80.10.10">
    <property type="entry name" value="Ribonuclease Inhibitor"/>
    <property type="match status" value="1"/>
</dbReference>